<feature type="transmembrane region" description="Helical" evidence="5">
    <location>
        <begin position="43"/>
        <end position="71"/>
    </location>
</feature>
<evidence type="ECO:0000313" key="8">
    <source>
        <dbReference type="Proteomes" id="UP000231279"/>
    </source>
</evidence>
<evidence type="ECO:0000256" key="5">
    <source>
        <dbReference type="SAM" id="Phobius"/>
    </source>
</evidence>
<evidence type="ECO:0000259" key="6">
    <source>
        <dbReference type="Pfam" id="PF03168"/>
    </source>
</evidence>
<keyword evidence="4 5" id="KW-0472">Membrane</keyword>
<protein>
    <recommendedName>
        <fullName evidence="6">Late embryogenesis abundant protein LEA-2 subgroup domain-containing protein</fullName>
    </recommendedName>
</protein>
<keyword evidence="3 5" id="KW-1133">Transmembrane helix</keyword>
<dbReference type="GO" id="GO:0005886">
    <property type="term" value="C:plasma membrane"/>
    <property type="evidence" value="ECO:0007669"/>
    <property type="project" value="TreeGrafter"/>
</dbReference>
<reference evidence="8" key="1">
    <citation type="journal article" date="2018" name="Gigascience">
        <title>Genome assembly of the Pink Ipe (Handroanthus impetiginosus, Bignoniaceae), a highly valued, ecologically keystone Neotropical timber forest tree.</title>
        <authorList>
            <person name="Silva-Junior O.B."/>
            <person name="Grattapaglia D."/>
            <person name="Novaes E."/>
            <person name="Collevatti R.G."/>
        </authorList>
    </citation>
    <scope>NUCLEOTIDE SEQUENCE [LARGE SCALE GENOMIC DNA]</scope>
    <source>
        <strain evidence="8">cv. UFG-1</strain>
    </source>
</reference>
<evidence type="ECO:0000256" key="1">
    <source>
        <dbReference type="ARBA" id="ARBA00004167"/>
    </source>
</evidence>
<evidence type="ECO:0000256" key="3">
    <source>
        <dbReference type="ARBA" id="ARBA00022989"/>
    </source>
</evidence>
<comment type="subcellular location">
    <subcellularLocation>
        <location evidence="1">Membrane</location>
        <topology evidence="1">Single-pass membrane protein</topology>
    </subcellularLocation>
</comment>
<accession>A0A2G9H586</accession>
<name>A0A2G9H586_9LAMI</name>
<proteinExistence type="predicted"/>
<dbReference type="Proteomes" id="UP000231279">
    <property type="component" value="Unassembled WGS sequence"/>
</dbReference>
<keyword evidence="8" id="KW-1185">Reference proteome</keyword>
<dbReference type="InterPro" id="IPR004864">
    <property type="entry name" value="LEA_2"/>
</dbReference>
<organism evidence="7 8">
    <name type="scientific">Handroanthus impetiginosus</name>
    <dbReference type="NCBI Taxonomy" id="429701"/>
    <lineage>
        <taxon>Eukaryota</taxon>
        <taxon>Viridiplantae</taxon>
        <taxon>Streptophyta</taxon>
        <taxon>Embryophyta</taxon>
        <taxon>Tracheophyta</taxon>
        <taxon>Spermatophyta</taxon>
        <taxon>Magnoliopsida</taxon>
        <taxon>eudicotyledons</taxon>
        <taxon>Gunneridae</taxon>
        <taxon>Pentapetalae</taxon>
        <taxon>asterids</taxon>
        <taxon>lamiids</taxon>
        <taxon>Lamiales</taxon>
        <taxon>Bignoniaceae</taxon>
        <taxon>Crescentiina</taxon>
        <taxon>Tabebuia alliance</taxon>
        <taxon>Handroanthus</taxon>
    </lineage>
</organism>
<gene>
    <name evidence="7" type="ORF">CDL12_14740</name>
</gene>
<dbReference type="EMBL" id="NKXS01002646">
    <property type="protein sequence ID" value="PIN12653.1"/>
    <property type="molecule type" value="Genomic_DNA"/>
</dbReference>
<comment type="caution">
    <text evidence="7">The sequence shown here is derived from an EMBL/GenBank/DDBJ whole genome shotgun (WGS) entry which is preliminary data.</text>
</comment>
<evidence type="ECO:0000256" key="4">
    <source>
        <dbReference type="ARBA" id="ARBA00023136"/>
    </source>
</evidence>
<dbReference type="STRING" id="429701.A0A2G9H586"/>
<dbReference type="InterPro" id="IPR044839">
    <property type="entry name" value="NDR1-like"/>
</dbReference>
<dbReference type="AlphaFoldDB" id="A0A2G9H586"/>
<dbReference type="Pfam" id="PF03168">
    <property type="entry name" value="LEA_2"/>
    <property type="match status" value="1"/>
</dbReference>
<dbReference type="GO" id="GO:0098542">
    <property type="term" value="P:defense response to other organism"/>
    <property type="evidence" value="ECO:0007669"/>
    <property type="project" value="InterPro"/>
</dbReference>
<evidence type="ECO:0000256" key="2">
    <source>
        <dbReference type="ARBA" id="ARBA00022692"/>
    </source>
</evidence>
<keyword evidence="2 5" id="KW-0812">Transmembrane</keyword>
<feature type="domain" description="Late embryogenesis abundant protein LEA-2 subgroup" evidence="6">
    <location>
        <begin position="105"/>
        <end position="203"/>
    </location>
</feature>
<dbReference type="PANTHER" id="PTHR31234">
    <property type="entry name" value="LATE EMBRYOGENESIS ABUNDANT (LEA) HYDROXYPROLINE-RICH GLYCOPROTEIN FAMILY"/>
    <property type="match status" value="1"/>
</dbReference>
<dbReference type="OrthoDB" id="778052at2759"/>
<dbReference type="PANTHER" id="PTHR31234:SF72">
    <property type="entry name" value="NDR1_HIN1-LIKE PROTEIN 6"/>
    <property type="match status" value="1"/>
</dbReference>
<evidence type="ECO:0000313" key="7">
    <source>
        <dbReference type="EMBL" id="PIN12653.1"/>
    </source>
</evidence>
<sequence>MNAPPPPYIIFNGTQNETPNNPPPPHRINVPPYNSNKKSRKKCLIKCICCCCSCLFLLLFILSILSFYFYIISMPKIPYYNIENLEVKAFDLQPDFSLKTEFVVTVRAENPNDKIGFVYGEDSSVNVVYSDSDLCNGKLPSFHQGHKNTTLMKVDLVGKSAFGSGLQEAFAESRKNHKIPLLVKVKVPVRVVVGEVPMREIKVFVNCSLLVDNLAPNKKIGIISSNSSFDFEF</sequence>